<feature type="domain" description="Cyclic nucleotide-binding" evidence="1">
    <location>
        <begin position="10"/>
        <end position="113"/>
    </location>
</feature>
<protein>
    <submittedName>
        <fullName evidence="2">Crp/Fnr family transcriptional regulator</fullName>
    </submittedName>
</protein>
<dbReference type="Gene3D" id="2.60.120.10">
    <property type="entry name" value="Jelly Rolls"/>
    <property type="match status" value="1"/>
</dbReference>
<accession>A0ABS1C4B0</accession>
<proteinExistence type="predicted"/>
<keyword evidence="3" id="KW-1185">Reference proteome</keyword>
<dbReference type="SUPFAM" id="SSF51206">
    <property type="entry name" value="cAMP-binding domain-like"/>
    <property type="match status" value="1"/>
</dbReference>
<dbReference type="RefSeq" id="WP_200507036.1">
    <property type="nucleotide sequence ID" value="NZ_JAEHFX010000008.1"/>
</dbReference>
<dbReference type="PROSITE" id="PS50042">
    <property type="entry name" value="CNMP_BINDING_3"/>
    <property type="match status" value="1"/>
</dbReference>
<name>A0ABS1C4B0_9BACT</name>
<sequence>MKALLSRISAYYPLPETSLKTLSDSLQKVELPKGHLLFKAGKTDRNLYFIEKGIARAFCFQNEKEVTFWFGSEGDAVLSFNSYIAGKPGYENIELLEASVLYKIEHAVLQQFFATDIALANWGRKMAERELVKTEERFISRQFKTASERYHELITRNPQLLQRVQLGHIASFLGVTQVTLSRIRSENS</sequence>
<dbReference type="InterPro" id="IPR014710">
    <property type="entry name" value="RmlC-like_jellyroll"/>
</dbReference>
<evidence type="ECO:0000313" key="3">
    <source>
        <dbReference type="Proteomes" id="UP000644147"/>
    </source>
</evidence>
<dbReference type="InterPro" id="IPR018490">
    <property type="entry name" value="cNMP-bd_dom_sf"/>
</dbReference>
<reference evidence="2 3" key="1">
    <citation type="submission" date="2020-12" db="EMBL/GenBank/DDBJ databases">
        <title>Bacterial novel species Adhaeribacter sp. BT258 isolated from soil.</title>
        <authorList>
            <person name="Jung H.-Y."/>
        </authorList>
    </citation>
    <scope>NUCLEOTIDE SEQUENCE [LARGE SCALE GENOMIC DNA]</scope>
    <source>
        <strain evidence="2 3">BT258</strain>
    </source>
</reference>
<dbReference type="InterPro" id="IPR000595">
    <property type="entry name" value="cNMP-bd_dom"/>
</dbReference>
<evidence type="ECO:0000259" key="1">
    <source>
        <dbReference type="PROSITE" id="PS50042"/>
    </source>
</evidence>
<dbReference type="Proteomes" id="UP000644147">
    <property type="component" value="Unassembled WGS sequence"/>
</dbReference>
<organism evidence="2 3">
    <name type="scientific">Adhaeribacter terrigena</name>
    <dbReference type="NCBI Taxonomy" id="2793070"/>
    <lineage>
        <taxon>Bacteria</taxon>
        <taxon>Pseudomonadati</taxon>
        <taxon>Bacteroidota</taxon>
        <taxon>Cytophagia</taxon>
        <taxon>Cytophagales</taxon>
        <taxon>Hymenobacteraceae</taxon>
        <taxon>Adhaeribacter</taxon>
    </lineage>
</organism>
<dbReference type="Pfam" id="PF00027">
    <property type="entry name" value="cNMP_binding"/>
    <property type="match status" value="1"/>
</dbReference>
<comment type="caution">
    <text evidence="2">The sequence shown here is derived from an EMBL/GenBank/DDBJ whole genome shotgun (WGS) entry which is preliminary data.</text>
</comment>
<evidence type="ECO:0000313" key="2">
    <source>
        <dbReference type="EMBL" id="MBK0404192.1"/>
    </source>
</evidence>
<gene>
    <name evidence="2" type="ORF">I5M27_14445</name>
</gene>
<dbReference type="EMBL" id="JAEHFX010000008">
    <property type="protein sequence ID" value="MBK0404192.1"/>
    <property type="molecule type" value="Genomic_DNA"/>
</dbReference>